<dbReference type="SUPFAM" id="SSF51621">
    <property type="entry name" value="Phosphoenolpyruvate/pyruvate domain"/>
    <property type="match status" value="1"/>
</dbReference>
<feature type="region of interest" description="Disordered" evidence="1">
    <location>
        <begin position="1"/>
        <end position="30"/>
    </location>
</feature>
<sequence>MTSDPRQHRDGTPRPAPHPAASRTPDDGASAASAVFHGFRALHHAPGRPLLLPNAWDSASAVALANAGHPAIGTTSLGVAAAHGYPDGEGRPEVRAATLALARRLAGRLPCPYTVDIEGGFGGGPGHVADLAAELARHGAAGINLEDGRPGGGGLQDPSRQAELIAAVKERTPDLFVNARIDTHWLVDSPPPLSEALARAEVYVAAGADGIFVPGVTADADITVLVGAVAAPLNILFAPGRHTVRRLADLGVRRISTGSLLFRTALGAACAAADAIRAGAASGGGPGESPADGGGASPGYGVDGGPVYGEVPAYGEVQHLAGGGGDRSVGDDRP</sequence>
<evidence type="ECO:0000313" key="2">
    <source>
        <dbReference type="EMBL" id="WEB42078.1"/>
    </source>
</evidence>
<proteinExistence type="predicted"/>
<dbReference type="Proteomes" id="UP001218629">
    <property type="component" value="Chromosome"/>
</dbReference>
<protein>
    <submittedName>
        <fullName evidence="2">Isocitrate lyase/phosphoenolpyruvate mutase family protein</fullName>
    </submittedName>
</protein>
<reference evidence="2 3" key="1">
    <citation type="submission" date="2022-03" db="EMBL/GenBank/DDBJ databases">
        <title>Streptomyces yunnanensis P86,complete genome.</title>
        <authorList>
            <person name="Chen S."/>
            <person name="Zhang Q."/>
        </authorList>
    </citation>
    <scope>NUCLEOTIDE SEQUENCE [LARGE SCALE GENOMIC DNA]</scope>
    <source>
        <strain evidence="2 3">P86</strain>
    </source>
</reference>
<feature type="region of interest" description="Disordered" evidence="1">
    <location>
        <begin position="281"/>
        <end position="304"/>
    </location>
</feature>
<dbReference type="GO" id="GO:0016829">
    <property type="term" value="F:lyase activity"/>
    <property type="evidence" value="ECO:0007669"/>
    <property type="project" value="UniProtKB-KW"/>
</dbReference>
<evidence type="ECO:0000256" key="1">
    <source>
        <dbReference type="SAM" id="MobiDB-lite"/>
    </source>
</evidence>
<organism evidence="2 3">
    <name type="scientific">Streptomyces yunnanensis</name>
    <dbReference type="NCBI Taxonomy" id="156453"/>
    <lineage>
        <taxon>Bacteria</taxon>
        <taxon>Bacillati</taxon>
        <taxon>Actinomycetota</taxon>
        <taxon>Actinomycetes</taxon>
        <taxon>Kitasatosporales</taxon>
        <taxon>Streptomycetaceae</taxon>
        <taxon>Streptomyces</taxon>
    </lineage>
</organism>
<dbReference type="PANTHER" id="PTHR42905">
    <property type="entry name" value="PHOSPHOENOLPYRUVATE CARBOXYLASE"/>
    <property type="match status" value="1"/>
</dbReference>
<evidence type="ECO:0000313" key="3">
    <source>
        <dbReference type="Proteomes" id="UP001218629"/>
    </source>
</evidence>
<dbReference type="RefSeq" id="WP_078875864.1">
    <property type="nucleotide sequence ID" value="NZ_CP095749.1"/>
</dbReference>
<dbReference type="EMBL" id="CP095749">
    <property type="protein sequence ID" value="WEB42078.1"/>
    <property type="molecule type" value="Genomic_DNA"/>
</dbReference>
<dbReference type="Gene3D" id="3.20.20.60">
    <property type="entry name" value="Phosphoenolpyruvate-binding domains"/>
    <property type="match status" value="1"/>
</dbReference>
<dbReference type="Pfam" id="PF13714">
    <property type="entry name" value="PEP_mutase"/>
    <property type="match status" value="1"/>
</dbReference>
<dbReference type="InterPro" id="IPR039556">
    <property type="entry name" value="ICL/PEPM"/>
</dbReference>
<keyword evidence="3" id="KW-1185">Reference proteome</keyword>
<feature type="compositionally biased region" description="Basic and acidic residues" evidence="1">
    <location>
        <begin position="1"/>
        <end position="12"/>
    </location>
</feature>
<accession>A0ABY8ABA0</accession>
<dbReference type="InterPro" id="IPR040442">
    <property type="entry name" value="Pyrv_kinase-like_dom_sf"/>
</dbReference>
<name>A0ABY8ABA0_9ACTN</name>
<dbReference type="CDD" id="cd00377">
    <property type="entry name" value="ICL_PEPM"/>
    <property type="match status" value="1"/>
</dbReference>
<gene>
    <name evidence="2" type="ORF">MOV08_24315</name>
</gene>
<dbReference type="PANTHER" id="PTHR42905:SF16">
    <property type="entry name" value="CARBOXYPHOSPHONOENOLPYRUVATE PHOSPHONOMUTASE-LIKE PROTEIN (AFU_ORTHOLOGUE AFUA_5G07230)"/>
    <property type="match status" value="1"/>
</dbReference>
<keyword evidence="2" id="KW-0456">Lyase</keyword>
<dbReference type="InterPro" id="IPR015813">
    <property type="entry name" value="Pyrv/PenolPyrv_kinase-like_dom"/>
</dbReference>